<dbReference type="RefSeq" id="WP_154419354.1">
    <property type="nucleotide sequence ID" value="NZ_DBFCGB010000224.1"/>
</dbReference>
<comment type="caution">
    <text evidence="2">The sequence shown here is derived from an EMBL/GenBank/DDBJ whole genome shotgun (WGS) entry which is preliminary data.</text>
</comment>
<feature type="chain" id="PRO_5032837885" evidence="1">
    <location>
        <begin position="20"/>
        <end position="394"/>
    </location>
</feature>
<protein>
    <submittedName>
        <fullName evidence="2">Xylosidase/arabinosidase</fullName>
    </submittedName>
</protein>
<dbReference type="Gene3D" id="3.20.20.80">
    <property type="entry name" value="Glycosidases"/>
    <property type="match status" value="1"/>
</dbReference>
<name>A0A844G771_9BACT</name>
<dbReference type="AlphaFoldDB" id="A0A844G771"/>
<dbReference type="EMBL" id="VUNS01000017">
    <property type="protein sequence ID" value="MST98298.1"/>
    <property type="molecule type" value="Genomic_DNA"/>
</dbReference>
<accession>A0A844G771</accession>
<proteinExistence type="predicted"/>
<sequence length="394" mass="44149">MKRLLFTLLLLGASLQARPPETIPNDTPEGLLLCGYQGWFNTPGDGSGRGWRHYRGTDGRFDADSAGIDCWPDMSEASPQERYETPLRKPDGSPAFVFSSRNSATVDRHFRWMREYGISGVFFQRFLQEIRTPGGRENSDTVMANVRSAARKHGRVWALMYDASGCEEFTVFERDFRRFAAEGTAGEPAYLRYRGRPLVAVWGLFANRPGSIPFFEKAVALAHELGYSVMAGADSHWRTAKGEAAGRVRAVLEQVELVSPWMVGRFSGTEAERYYRETVRPDAEWCRSRGIGFLPVVFPGFSWGNLKGKGFDLIPRENGAFFRRQLELAEKCGAGMIYVAMFDEMDEGTAIFKLDSVPPSGGRNRFLAPPPPSDLYLRLAGEAAERLRRRTAAP</sequence>
<dbReference type="Proteomes" id="UP000435649">
    <property type="component" value="Unassembled WGS sequence"/>
</dbReference>
<gene>
    <name evidence="2" type="ORF">FYJ85_14745</name>
</gene>
<feature type="signal peptide" evidence="1">
    <location>
        <begin position="1"/>
        <end position="19"/>
    </location>
</feature>
<dbReference type="CDD" id="cd11576">
    <property type="entry name" value="GH99_GH71_like_2"/>
    <property type="match status" value="1"/>
</dbReference>
<evidence type="ECO:0000313" key="3">
    <source>
        <dbReference type="Proteomes" id="UP000435649"/>
    </source>
</evidence>
<keyword evidence="3" id="KW-1185">Reference proteome</keyword>
<reference evidence="2 3" key="1">
    <citation type="submission" date="2019-08" db="EMBL/GenBank/DDBJ databases">
        <title>In-depth cultivation of the pig gut microbiome towards novel bacterial diversity and tailored functional studies.</title>
        <authorList>
            <person name="Wylensek D."/>
            <person name="Hitch T.C.A."/>
            <person name="Clavel T."/>
        </authorList>
    </citation>
    <scope>NUCLEOTIDE SEQUENCE [LARGE SCALE GENOMIC DNA]</scope>
    <source>
        <strain evidence="2 3">BBE-744-WT-12</strain>
    </source>
</reference>
<organism evidence="2 3">
    <name type="scientific">Victivallis lenta</name>
    <dbReference type="NCBI Taxonomy" id="2606640"/>
    <lineage>
        <taxon>Bacteria</taxon>
        <taxon>Pseudomonadati</taxon>
        <taxon>Lentisphaerota</taxon>
        <taxon>Lentisphaeria</taxon>
        <taxon>Victivallales</taxon>
        <taxon>Victivallaceae</taxon>
        <taxon>Victivallis</taxon>
    </lineage>
</organism>
<evidence type="ECO:0000313" key="2">
    <source>
        <dbReference type="EMBL" id="MST98298.1"/>
    </source>
</evidence>
<evidence type="ECO:0000256" key="1">
    <source>
        <dbReference type="SAM" id="SignalP"/>
    </source>
</evidence>
<keyword evidence="1" id="KW-0732">Signal</keyword>